<protein>
    <submittedName>
        <fullName evidence="2">Uncharacterized protein</fullName>
    </submittedName>
</protein>
<sequence length="112" mass="12633">HFSPVYHNSRLVRRSCCCAAELSQARDLSCVVLRKKDTQGSCSNEMHSTYAALYAFRLSLNQAASPALYRARSFDRGMATSAVFLATLGLSMSMFSLKQMQSSRQRRLRRLC</sequence>
<gene>
    <name evidence="2" type="ORF">DBV15_08513</name>
</gene>
<keyword evidence="3" id="KW-1185">Reference proteome</keyword>
<reference evidence="2 3" key="1">
    <citation type="journal article" date="2019" name="Philos. Trans. R. Soc. Lond., B, Biol. Sci.">
        <title>Ant behaviour and brain gene expression of defending hosts depend on the ecological success of the intruding social parasite.</title>
        <authorList>
            <person name="Kaur R."/>
            <person name="Stoldt M."/>
            <person name="Jongepier E."/>
            <person name="Feldmeyer B."/>
            <person name="Menzel F."/>
            <person name="Bornberg-Bauer E."/>
            <person name="Foitzik S."/>
        </authorList>
    </citation>
    <scope>NUCLEOTIDE SEQUENCE [LARGE SCALE GENOMIC DNA]</scope>
    <source>
        <tissue evidence="2">Whole body</tissue>
    </source>
</reference>
<keyword evidence="1" id="KW-1133">Transmembrane helix</keyword>
<organism evidence="2 3">
    <name type="scientific">Temnothorax longispinosus</name>
    <dbReference type="NCBI Taxonomy" id="300112"/>
    <lineage>
        <taxon>Eukaryota</taxon>
        <taxon>Metazoa</taxon>
        <taxon>Ecdysozoa</taxon>
        <taxon>Arthropoda</taxon>
        <taxon>Hexapoda</taxon>
        <taxon>Insecta</taxon>
        <taxon>Pterygota</taxon>
        <taxon>Neoptera</taxon>
        <taxon>Endopterygota</taxon>
        <taxon>Hymenoptera</taxon>
        <taxon>Apocrita</taxon>
        <taxon>Aculeata</taxon>
        <taxon>Formicoidea</taxon>
        <taxon>Formicidae</taxon>
        <taxon>Myrmicinae</taxon>
        <taxon>Temnothorax</taxon>
    </lineage>
</organism>
<accession>A0A4V3S959</accession>
<dbReference type="AlphaFoldDB" id="A0A4V3S959"/>
<keyword evidence="1" id="KW-0472">Membrane</keyword>
<keyword evidence="1" id="KW-0812">Transmembrane</keyword>
<evidence type="ECO:0000313" key="3">
    <source>
        <dbReference type="Proteomes" id="UP000310200"/>
    </source>
</evidence>
<dbReference type="EMBL" id="QBLH01003176">
    <property type="protein sequence ID" value="TGZ43814.1"/>
    <property type="molecule type" value="Genomic_DNA"/>
</dbReference>
<dbReference type="Proteomes" id="UP000310200">
    <property type="component" value="Unassembled WGS sequence"/>
</dbReference>
<evidence type="ECO:0000313" key="2">
    <source>
        <dbReference type="EMBL" id="TGZ43814.1"/>
    </source>
</evidence>
<comment type="caution">
    <text evidence="2">The sequence shown here is derived from an EMBL/GenBank/DDBJ whole genome shotgun (WGS) entry which is preliminary data.</text>
</comment>
<evidence type="ECO:0000256" key="1">
    <source>
        <dbReference type="SAM" id="Phobius"/>
    </source>
</evidence>
<proteinExistence type="predicted"/>
<name>A0A4V3S959_9HYME</name>
<feature type="non-terminal residue" evidence="2">
    <location>
        <position position="1"/>
    </location>
</feature>
<feature type="transmembrane region" description="Helical" evidence="1">
    <location>
        <begin position="78"/>
        <end position="97"/>
    </location>
</feature>